<sequence>MRSLLALALLASLTATGCHSPYVETTVSNHTGQPIELLEIDYPSASFGTQNLAPGADFHYRFKVLGSGPTKLLYTDSAHQEHKSDGPFLKEGAEGSLAIAITTIGVTWQPAPTVTSAR</sequence>
<protein>
    <recommendedName>
        <fullName evidence="3">Lipoprotein</fullName>
    </recommendedName>
</protein>
<dbReference type="RefSeq" id="WP_353071276.1">
    <property type="nucleotide sequence ID" value="NZ_CP132938.1"/>
</dbReference>
<organism evidence="2">
    <name type="scientific">Tunturiibacter gelidiferens</name>
    <dbReference type="NCBI Taxonomy" id="3069689"/>
    <lineage>
        <taxon>Bacteria</taxon>
        <taxon>Pseudomonadati</taxon>
        <taxon>Acidobacteriota</taxon>
        <taxon>Terriglobia</taxon>
        <taxon>Terriglobales</taxon>
        <taxon>Acidobacteriaceae</taxon>
        <taxon>Tunturiibacter</taxon>
    </lineage>
</organism>
<keyword evidence="1" id="KW-0732">Signal</keyword>
<gene>
    <name evidence="2" type="ORF">RBB81_15350</name>
</gene>
<reference evidence="2" key="1">
    <citation type="submission" date="2023-08" db="EMBL/GenBank/DDBJ databases">
        <authorList>
            <person name="Messyasz A."/>
            <person name="Mannisto M.K."/>
            <person name="Kerkhof L.J."/>
            <person name="Haggblom M."/>
        </authorList>
    </citation>
    <scope>NUCLEOTIDE SEQUENCE</scope>
    <source>
        <strain evidence="2">M8UP39</strain>
    </source>
</reference>
<proteinExistence type="predicted"/>
<evidence type="ECO:0000313" key="2">
    <source>
        <dbReference type="EMBL" id="XCB20954.1"/>
    </source>
</evidence>
<feature type="signal peptide" evidence="1">
    <location>
        <begin position="1"/>
        <end position="17"/>
    </location>
</feature>
<accession>A0AAU7YWC9</accession>
<evidence type="ECO:0008006" key="3">
    <source>
        <dbReference type="Google" id="ProtNLM"/>
    </source>
</evidence>
<name>A0AAU7YWC9_9BACT</name>
<dbReference type="PROSITE" id="PS51257">
    <property type="entry name" value="PROKAR_LIPOPROTEIN"/>
    <property type="match status" value="1"/>
</dbReference>
<dbReference type="KEGG" id="tgi:RBB81_15350"/>
<reference evidence="2" key="2">
    <citation type="journal article" date="2024" name="Environ. Microbiol.">
        <title>Genome analysis and description of Tunturibacter gen. nov. expands the diversity of Terriglobia in tundra soils.</title>
        <authorList>
            <person name="Messyasz A."/>
            <person name="Mannisto M.K."/>
            <person name="Kerkhof L.J."/>
            <person name="Haggblom M.M."/>
        </authorList>
    </citation>
    <scope>NUCLEOTIDE SEQUENCE</scope>
    <source>
        <strain evidence="2">M8UP39</strain>
    </source>
</reference>
<evidence type="ECO:0000256" key="1">
    <source>
        <dbReference type="SAM" id="SignalP"/>
    </source>
</evidence>
<feature type="chain" id="PRO_5043739486" description="Lipoprotein" evidence="1">
    <location>
        <begin position="18"/>
        <end position="118"/>
    </location>
</feature>
<dbReference type="EMBL" id="CP132938">
    <property type="protein sequence ID" value="XCB20954.1"/>
    <property type="molecule type" value="Genomic_DNA"/>
</dbReference>
<dbReference type="AlphaFoldDB" id="A0AAU7YWC9"/>